<dbReference type="PANTHER" id="PTHR34136:SF1">
    <property type="entry name" value="UDP-N-ACETYL-D-MANNOSAMINURONIC ACID TRANSFERASE"/>
    <property type="match status" value="1"/>
</dbReference>
<evidence type="ECO:0000313" key="4">
    <source>
        <dbReference type="Proteomes" id="UP000287247"/>
    </source>
</evidence>
<dbReference type="CDD" id="cd06533">
    <property type="entry name" value="Glyco_transf_WecG_TagA"/>
    <property type="match status" value="1"/>
</dbReference>
<evidence type="ECO:0000256" key="1">
    <source>
        <dbReference type="ARBA" id="ARBA00022676"/>
    </source>
</evidence>
<dbReference type="NCBIfam" id="TIGR00696">
    <property type="entry name" value="wecG_tagA_cpsF"/>
    <property type="match status" value="1"/>
</dbReference>
<protein>
    <submittedName>
        <fullName evidence="3">Glycosyl transferase</fullName>
    </submittedName>
</protein>
<proteinExistence type="predicted"/>
<keyword evidence="4" id="KW-1185">Reference proteome</keyword>
<evidence type="ECO:0000256" key="2">
    <source>
        <dbReference type="ARBA" id="ARBA00022679"/>
    </source>
</evidence>
<dbReference type="Proteomes" id="UP000287247">
    <property type="component" value="Unassembled WGS sequence"/>
</dbReference>
<name>A0A401IIK1_APHSA</name>
<dbReference type="GO" id="GO:0016758">
    <property type="term" value="F:hexosyltransferase activity"/>
    <property type="evidence" value="ECO:0007669"/>
    <property type="project" value="TreeGrafter"/>
</dbReference>
<dbReference type="EMBL" id="BDQK01000013">
    <property type="protein sequence ID" value="GBF81026.1"/>
    <property type="molecule type" value="Genomic_DNA"/>
</dbReference>
<dbReference type="InterPro" id="IPR004629">
    <property type="entry name" value="WecG_TagA_CpsF"/>
</dbReference>
<dbReference type="Pfam" id="PF03808">
    <property type="entry name" value="Glyco_tran_WecG"/>
    <property type="match status" value="1"/>
</dbReference>
<dbReference type="OrthoDB" id="9771846at2"/>
<dbReference type="AlphaFoldDB" id="A0A401IIK1"/>
<comment type="caution">
    <text evidence="3">The sequence shown here is derived from an EMBL/GenBank/DDBJ whole genome shotgun (WGS) entry which is preliminary data.</text>
</comment>
<accession>A0A401IIK1</accession>
<organism evidence="3 4">
    <name type="scientific">Aphanothece sacrum FPU1</name>
    <dbReference type="NCBI Taxonomy" id="1920663"/>
    <lineage>
        <taxon>Bacteria</taxon>
        <taxon>Bacillati</taxon>
        <taxon>Cyanobacteriota</taxon>
        <taxon>Cyanophyceae</taxon>
        <taxon>Oscillatoriophycideae</taxon>
        <taxon>Chroococcales</taxon>
        <taxon>Aphanothecaceae</taxon>
        <taxon>Aphanothece</taxon>
    </lineage>
</organism>
<gene>
    <name evidence="3" type="ORF">AsFPU1_2435</name>
</gene>
<reference evidence="4" key="1">
    <citation type="submission" date="2017-05" db="EMBL/GenBank/DDBJ databases">
        <title>Physiological properties and genetic analysis related to exopolysaccharide production of fresh-water unicellular cyanobacterium Aphanothece sacrum, Suizenji Nori, that has been cultured as a food source in Japan.</title>
        <authorList>
            <person name="Kanesaki Y."/>
            <person name="Yoshikawa S."/>
            <person name="Ohki K."/>
        </authorList>
    </citation>
    <scope>NUCLEOTIDE SEQUENCE [LARGE SCALE GENOMIC DNA]</scope>
    <source>
        <strain evidence="4">FPU1</strain>
    </source>
</reference>
<evidence type="ECO:0000313" key="3">
    <source>
        <dbReference type="EMBL" id="GBF81026.1"/>
    </source>
</evidence>
<dbReference type="PANTHER" id="PTHR34136">
    <property type="match status" value="1"/>
</dbReference>
<sequence>MIMSINLPLLYQQKIIGTRIDGTSYQDACDRIEKWVLTQTACYIVAANVHVVMMGYWQKNYQQIINNATLVTPDGMPLVWGLRLLGFKRQSRVYGPDLMLAWCERAEQVGIPIFLYGGTSTMLNKLQINLSQQFPNLIIAGVYSPPFRPLTTEEEESDRQMIINSGAKVVFVGLGCPKQEEWMSNQVEKLPLVMIGVGAAFSFHSGEVSQSPRWMMNLGLEWLYRLSAEPKRLWQRYLINNPCFVLLFAYQLGKHWLNWQKTRV</sequence>
<keyword evidence="1" id="KW-0328">Glycosyltransferase</keyword>
<keyword evidence="2 3" id="KW-0808">Transferase</keyword>